<proteinExistence type="predicted"/>
<evidence type="ECO:0000313" key="4">
    <source>
        <dbReference type="Proteomes" id="UP000008810"/>
    </source>
</evidence>
<name>A0A0Q3FPS2_BRADI</name>
<gene>
    <name evidence="3" type="primary">LOC106866448</name>
    <name evidence="2" type="ORF">BRADI_3g47440v3</name>
</gene>
<dbReference type="Proteomes" id="UP000008810">
    <property type="component" value="Chromosome 3"/>
</dbReference>
<evidence type="ECO:0000313" key="2">
    <source>
        <dbReference type="EMBL" id="KQK00117.1"/>
    </source>
</evidence>
<reference evidence="2" key="2">
    <citation type="submission" date="2017-06" db="EMBL/GenBank/DDBJ databases">
        <title>WGS assembly of Brachypodium distachyon.</title>
        <authorList>
            <consortium name="The International Brachypodium Initiative"/>
            <person name="Lucas S."/>
            <person name="Harmon-Smith M."/>
            <person name="Lail K."/>
            <person name="Tice H."/>
            <person name="Grimwood J."/>
            <person name="Bruce D."/>
            <person name="Barry K."/>
            <person name="Shu S."/>
            <person name="Lindquist E."/>
            <person name="Wang M."/>
            <person name="Pitluck S."/>
            <person name="Vogel J.P."/>
            <person name="Garvin D.F."/>
            <person name="Mockler T.C."/>
            <person name="Schmutz J."/>
            <person name="Rokhsar D."/>
            <person name="Bevan M.W."/>
        </authorList>
    </citation>
    <scope>NUCLEOTIDE SEQUENCE</scope>
    <source>
        <strain evidence="2">Bd21</strain>
    </source>
</reference>
<organism evidence="2">
    <name type="scientific">Brachypodium distachyon</name>
    <name type="common">Purple false brome</name>
    <name type="synonym">Trachynia distachya</name>
    <dbReference type="NCBI Taxonomy" id="15368"/>
    <lineage>
        <taxon>Eukaryota</taxon>
        <taxon>Viridiplantae</taxon>
        <taxon>Streptophyta</taxon>
        <taxon>Embryophyta</taxon>
        <taxon>Tracheophyta</taxon>
        <taxon>Spermatophyta</taxon>
        <taxon>Magnoliopsida</taxon>
        <taxon>Liliopsida</taxon>
        <taxon>Poales</taxon>
        <taxon>Poaceae</taxon>
        <taxon>BOP clade</taxon>
        <taxon>Pooideae</taxon>
        <taxon>Stipodae</taxon>
        <taxon>Brachypodieae</taxon>
        <taxon>Brachypodium</taxon>
    </lineage>
</organism>
<dbReference type="EMBL" id="CM000882">
    <property type="protein sequence ID" value="KQK00117.1"/>
    <property type="molecule type" value="Genomic_DNA"/>
</dbReference>
<feature type="compositionally biased region" description="Low complexity" evidence="1">
    <location>
        <begin position="39"/>
        <end position="54"/>
    </location>
</feature>
<reference evidence="3" key="3">
    <citation type="submission" date="2018-08" db="UniProtKB">
        <authorList>
            <consortium name="EnsemblPlants"/>
        </authorList>
    </citation>
    <scope>IDENTIFICATION</scope>
    <source>
        <strain evidence="3">cv. Bd21</strain>
    </source>
</reference>
<evidence type="ECO:0000313" key="3">
    <source>
        <dbReference type="EnsemblPlants" id="KQK00117"/>
    </source>
</evidence>
<dbReference type="AlphaFoldDB" id="A0A0Q3FPS2"/>
<sequence>MPPLPPLPPPPIAAWDSAALPRHGRRCLSPLPRTPPTPSLATAPPSKAATSASAGQDAWTARRRRAPPLRATPWILDRRFPTSITAAAASWPPPPASLTDCTVAPPWWAASPRGRGWPRHRQRDPATASSSTPRLLVRNSFCDPFELAPAVRLVRRLFPAATLQPSCLLVRIDVFQRYFI</sequence>
<evidence type="ECO:0000256" key="1">
    <source>
        <dbReference type="SAM" id="MobiDB-lite"/>
    </source>
</evidence>
<feature type="region of interest" description="Disordered" evidence="1">
    <location>
        <begin position="23"/>
        <end position="64"/>
    </location>
</feature>
<keyword evidence="4" id="KW-1185">Reference proteome</keyword>
<protein>
    <submittedName>
        <fullName evidence="2 3">Uncharacterized protein</fullName>
    </submittedName>
</protein>
<reference evidence="2 3" key="1">
    <citation type="journal article" date="2010" name="Nature">
        <title>Genome sequencing and analysis of the model grass Brachypodium distachyon.</title>
        <authorList>
            <consortium name="International Brachypodium Initiative"/>
        </authorList>
    </citation>
    <scope>NUCLEOTIDE SEQUENCE [LARGE SCALE GENOMIC DNA]</scope>
    <source>
        <strain evidence="2 3">Bd21</strain>
    </source>
</reference>
<dbReference type="EnsemblPlants" id="KQK00117">
    <property type="protein sequence ID" value="KQK00117"/>
    <property type="gene ID" value="BRADI_3g47440v3"/>
</dbReference>
<accession>A0A0Q3FPS2</accession>
<dbReference type="Gramene" id="KQK00117">
    <property type="protein sequence ID" value="KQK00117"/>
    <property type="gene ID" value="BRADI_3g47440v3"/>
</dbReference>